<reference evidence="6 7" key="1">
    <citation type="submission" date="2019-08" db="EMBL/GenBank/DDBJ databases">
        <title>Deep-cultivation of Planctomycetes and their phenomic and genomic characterization uncovers novel biology.</title>
        <authorList>
            <person name="Wiegand S."/>
            <person name="Jogler M."/>
            <person name="Boedeker C."/>
            <person name="Pinto D."/>
            <person name="Vollmers J."/>
            <person name="Rivas-Marin E."/>
            <person name="Kohn T."/>
            <person name="Peeters S.H."/>
            <person name="Heuer A."/>
            <person name="Rast P."/>
            <person name="Oberbeckmann S."/>
            <person name="Bunk B."/>
            <person name="Jeske O."/>
            <person name="Meyerdierks A."/>
            <person name="Storesund J.E."/>
            <person name="Kallscheuer N."/>
            <person name="Luecker S."/>
            <person name="Lage O.M."/>
            <person name="Pohl T."/>
            <person name="Merkel B.J."/>
            <person name="Hornburger P."/>
            <person name="Mueller R.-W."/>
            <person name="Bruemmer F."/>
            <person name="Labrenz M."/>
            <person name="Spormann A.M."/>
            <person name="Op den Camp H."/>
            <person name="Overmann J."/>
            <person name="Amann R."/>
            <person name="Jetten M.S.M."/>
            <person name="Mascher T."/>
            <person name="Medema M.H."/>
            <person name="Devos D.P."/>
            <person name="Kaster A.-K."/>
            <person name="Ovreas L."/>
            <person name="Rohde M."/>
            <person name="Galperin M.Y."/>
            <person name="Jogler C."/>
        </authorList>
    </citation>
    <scope>NUCLEOTIDE SEQUENCE [LARGE SCALE GENOMIC DNA]</scope>
    <source>
        <strain evidence="6 7">Pr1d</strain>
    </source>
</reference>
<feature type="signal peptide" evidence="5">
    <location>
        <begin position="1"/>
        <end position="23"/>
    </location>
</feature>
<dbReference type="InterPro" id="IPR043137">
    <property type="entry name" value="GGT_ssub_C"/>
</dbReference>
<dbReference type="InterPro" id="IPR029055">
    <property type="entry name" value="Ntn_hydrolases_N"/>
</dbReference>
<evidence type="ECO:0000256" key="4">
    <source>
        <dbReference type="ARBA" id="ARBA00023145"/>
    </source>
</evidence>
<evidence type="ECO:0000256" key="1">
    <source>
        <dbReference type="ARBA" id="ARBA00009381"/>
    </source>
</evidence>
<dbReference type="Proteomes" id="UP000323917">
    <property type="component" value="Chromosome"/>
</dbReference>
<dbReference type="AlphaFoldDB" id="A0A5B9Q9W4"/>
<gene>
    <name evidence="6" type="primary">ggt_1</name>
    <name evidence="6" type="ORF">Pr1d_18290</name>
</gene>
<evidence type="ECO:0000256" key="3">
    <source>
        <dbReference type="ARBA" id="ARBA00022801"/>
    </source>
</evidence>
<evidence type="ECO:0000313" key="6">
    <source>
        <dbReference type="EMBL" id="QEG34549.1"/>
    </source>
</evidence>
<dbReference type="PRINTS" id="PR01210">
    <property type="entry name" value="GGTRANSPTASE"/>
</dbReference>
<dbReference type="InterPro" id="IPR051792">
    <property type="entry name" value="GGT_bact"/>
</dbReference>
<evidence type="ECO:0000256" key="2">
    <source>
        <dbReference type="ARBA" id="ARBA00022679"/>
    </source>
</evidence>
<sequence precursor="true">MEYSRLPLVVLLAVALTDATASAQQVIEAEKYAVASGHEAATTIGLEVLRDGGNVIDAAIATSLAVGVAEPYGSGLGGKLILLYREAATGKVYSIVALCTSPADLDPKEFTQLSSAERKIGYKSVGVPGLVAGLDEAYERWGSKPWQSLVEPAAQLAEDGIEIDATMQGLYKSHVSDLQKDPEASDLYLYEGELPPIGARLKNADLAATLRVIANEGGRAFYEGTTAKNIVRAAQKAGAAMSVDDFRNYQADFGEPLSVEYRGYRIYSCPPPLTGGATVLAVLKAMEQQPPLGADASFLTYANRMGRTLLCLYPQIQAELADADTSPSDAEAMLTQQAAERLAAAASQVDPQNPYPKTEKVDAAADGLPAASTTHLVVADSAGNMVSLTQSLSLHFGAAVVAPGTGFLLNDSMSNFSTHDPENVNHVGAGKRARSTIAPILVTQGDRAVLTLGIPGGQRIPTTTTQLLWQFFDRGQSLKETFAAPRFHLMRPVTAKQPFNLMEFEKDAPASWDQELAGLGWKTKRYPRNGHYFGGGNAIEIAETGKLIGVADPRRTNFVAGD</sequence>
<dbReference type="PANTHER" id="PTHR43199">
    <property type="entry name" value="GLUTATHIONE HYDROLASE"/>
    <property type="match status" value="1"/>
</dbReference>
<protein>
    <submittedName>
        <fullName evidence="6">Gamma-glutamyltranspeptidase</fullName>
        <ecNumber evidence="6">2.3.2.2</ecNumber>
    </submittedName>
</protein>
<dbReference type="EMBL" id="CP042913">
    <property type="protein sequence ID" value="QEG34549.1"/>
    <property type="molecule type" value="Genomic_DNA"/>
</dbReference>
<dbReference type="Pfam" id="PF01019">
    <property type="entry name" value="G_glu_transpept"/>
    <property type="match status" value="1"/>
</dbReference>
<dbReference type="EC" id="2.3.2.2" evidence="6"/>
<dbReference type="Gene3D" id="1.10.246.130">
    <property type="match status" value="1"/>
</dbReference>
<keyword evidence="7" id="KW-1185">Reference proteome</keyword>
<comment type="similarity">
    <text evidence="1">Belongs to the gamma-glutamyltransferase family.</text>
</comment>
<keyword evidence="6" id="KW-0012">Acyltransferase</keyword>
<dbReference type="KEGG" id="bgok:Pr1d_18290"/>
<dbReference type="PANTHER" id="PTHR43199:SF1">
    <property type="entry name" value="GLUTATHIONE HYDROLASE PROENZYME"/>
    <property type="match status" value="1"/>
</dbReference>
<evidence type="ECO:0000313" key="7">
    <source>
        <dbReference type="Proteomes" id="UP000323917"/>
    </source>
</evidence>
<proteinExistence type="inferred from homology"/>
<keyword evidence="2 6" id="KW-0808">Transferase</keyword>
<dbReference type="GO" id="GO:0016787">
    <property type="term" value="F:hydrolase activity"/>
    <property type="evidence" value="ECO:0007669"/>
    <property type="project" value="UniProtKB-KW"/>
</dbReference>
<evidence type="ECO:0000256" key="5">
    <source>
        <dbReference type="SAM" id="SignalP"/>
    </source>
</evidence>
<keyword evidence="5" id="KW-0732">Signal</keyword>
<keyword evidence="4" id="KW-0865">Zymogen</keyword>
<name>A0A5B9Q9W4_9BACT</name>
<dbReference type="OrthoDB" id="9781342at2"/>
<accession>A0A5B9Q9W4</accession>
<keyword evidence="3" id="KW-0378">Hydrolase</keyword>
<feature type="chain" id="PRO_5022679488" evidence="5">
    <location>
        <begin position="24"/>
        <end position="562"/>
    </location>
</feature>
<organism evidence="6 7">
    <name type="scientific">Bythopirellula goksoeyrii</name>
    <dbReference type="NCBI Taxonomy" id="1400387"/>
    <lineage>
        <taxon>Bacteria</taxon>
        <taxon>Pseudomonadati</taxon>
        <taxon>Planctomycetota</taxon>
        <taxon>Planctomycetia</taxon>
        <taxon>Pirellulales</taxon>
        <taxon>Lacipirellulaceae</taxon>
        <taxon>Bythopirellula</taxon>
    </lineage>
</organism>
<dbReference type="Gene3D" id="3.60.20.40">
    <property type="match status" value="1"/>
</dbReference>
<dbReference type="RefSeq" id="WP_148073184.1">
    <property type="nucleotide sequence ID" value="NZ_CP042913.1"/>
</dbReference>
<dbReference type="GO" id="GO:0103068">
    <property type="term" value="F:leukotriene C4 gamma-glutamyl transferase activity"/>
    <property type="evidence" value="ECO:0007669"/>
    <property type="project" value="UniProtKB-EC"/>
</dbReference>
<dbReference type="SUPFAM" id="SSF56235">
    <property type="entry name" value="N-terminal nucleophile aminohydrolases (Ntn hydrolases)"/>
    <property type="match status" value="1"/>
</dbReference>
<dbReference type="InterPro" id="IPR043138">
    <property type="entry name" value="GGT_lsub"/>
</dbReference>